<evidence type="ECO:0000313" key="3">
    <source>
        <dbReference type="Proteomes" id="UP001364617"/>
    </source>
</evidence>
<dbReference type="AlphaFoldDB" id="A0AAN9HJB7"/>
<comment type="caution">
    <text evidence="2">The sequence shown here is derived from an EMBL/GenBank/DDBJ whole genome shotgun (WGS) entry which is preliminary data.</text>
</comment>
<evidence type="ECO:0000313" key="2">
    <source>
        <dbReference type="EMBL" id="KAK7174878.1"/>
    </source>
</evidence>
<reference evidence="2 3" key="1">
    <citation type="submission" date="2024-02" db="EMBL/GenBank/DDBJ databases">
        <title>Chromosome-level genome assembly of the Eurasian Minnow (Phoxinus phoxinus).</title>
        <authorList>
            <person name="Oriowo T.O."/>
            <person name="Martin S."/>
            <person name="Stange M."/>
            <person name="Chrysostomakis Y."/>
            <person name="Brown T."/>
            <person name="Winkler S."/>
            <person name="Kukowka S."/>
            <person name="Myers E.W."/>
            <person name="Bohne A."/>
        </authorList>
    </citation>
    <scope>NUCLEOTIDE SEQUENCE [LARGE SCALE GENOMIC DNA]</scope>
    <source>
        <strain evidence="2">ZFMK-TIS-60720</strain>
        <tissue evidence="2">Whole Organism</tissue>
    </source>
</reference>
<dbReference type="Proteomes" id="UP001364617">
    <property type="component" value="Unassembled WGS sequence"/>
</dbReference>
<dbReference type="EMBL" id="JAYKXH010000002">
    <property type="protein sequence ID" value="KAK7174878.1"/>
    <property type="molecule type" value="Genomic_DNA"/>
</dbReference>
<keyword evidence="3" id="KW-1185">Reference proteome</keyword>
<name>A0AAN9HJB7_9TELE</name>
<accession>A0AAN9HJB7</accession>
<proteinExistence type="predicted"/>
<feature type="compositionally biased region" description="Basic and acidic residues" evidence="1">
    <location>
        <begin position="80"/>
        <end position="92"/>
    </location>
</feature>
<sequence length="92" mass="10253">MYDTNELSCLSVLRFNGAARSPSSSEWLPAIGLSRAKDVCGKSTWTSGMFTYGEVQRKCTKEHSRGQDIAVRVSQSGERAQAEKDRRTESYT</sequence>
<protein>
    <submittedName>
        <fullName evidence="2">Uncharacterized protein</fullName>
    </submittedName>
</protein>
<evidence type="ECO:0000256" key="1">
    <source>
        <dbReference type="SAM" id="MobiDB-lite"/>
    </source>
</evidence>
<gene>
    <name evidence="2" type="ORF">R3I93_001931</name>
</gene>
<feature type="region of interest" description="Disordered" evidence="1">
    <location>
        <begin position="63"/>
        <end position="92"/>
    </location>
</feature>
<organism evidence="2 3">
    <name type="scientific">Phoxinus phoxinus</name>
    <name type="common">Eurasian minnow</name>
    <dbReference type="NCBI Taxonomy" id="58324"/>
    <lineage>
        <taxon>Eukaryota</taxon>
        <taxon>Metazoa</taxon>
        <taxon>Chordata</taxon>
        <taxon>Craniata</taxon>
        <taxon>Vertebrata</taxon>
        <taxon>Euteleostomi</taxon>
        <taxon>Actinopterygii</taxon>
        <taxon>Neopterygii</taxon>
        <taxon>Teleostei</taxon>
        <taxon>Ostariophysi</taxon>
        <taxon>Cypriniformes</taxon>
        <taxon>Leuciscidae</taxon>
        <taxon>Phoxininae</taxon>
        <taxon>Phoxinus</taxon>
    </lineage>
</organism>